<accession>A0A919PIY6</accession>
<proteinExistence type="predicted"/>
<evidence type="ECO:0000256" key="1">
    <source>
        <dbReference type="SAM" id="MobiDB-lite"/>
    </source>
</evidence>
<protein>
    <submittedName>
        <fullName evidence="3">Uncharacterized protein</fullName>
    </submittedName>
</protein>
<keyword evidence="2" id="KW-0732">Signal</keyword>
<evidence type="ECO:0000256" key="2">
    <source>
        <dbReference type="SAM" id="SignalP"/>
    </source>
</evidence>
<feature type="compositionally biased region" description="Low complexity" evidence="1">
    <location>
        <begin position="55"/>
        <end position="76"/>
    </location>
</feature>
<dbReference type="EMBL" id="BONQ01000044">
    <property type="protein sequence ID" value="GIG44774.1"/>
    <property type="molecule type" value="Genomic_DNA"/>
</dbReference>
<reference evidence="3" key="1">
    <citation type="submission" date="2021-01" db="EMBL/GenBank/DDBJ databases">
        <title>Whole genome shotgun sequence of Dactylosporangium siamense NBRC 106093.</title>
        <authorList>
            <person name="Komaki H."/>
            <person name="Tamura T."/>
        </authorList>
    </citation>
    <scope>NUCLEOTIDE SEQUENCE</scope>
    <source>
        <strain evidence="3">NBRC 106093</strain>
    </source>
</reference>
<feature type="chain" id="PRO_5038995419" evidence="2">
    <location>
        <begin position="23"/>
        <end position="241"/>
    </location>
</feature>
<comment type="caution">
    <text evidence="3">The sequence shown here is derived from an EMBL/GenBank/DDBJ whole genome shotgun (WGS) entry which is preliminary data.</text>
</comment>
<dbReference type="RefSeq" id="WP_203846592.1">
    <property type="nucleotide sequence ID" value="NZ_BAAAVW010000007.1"/>
</dbReference>
<feature type="compositionally biased region" description="Pro residues" evidence="1">
    <location>
        <begin position="33"/>
        <end position="46"/>
    </location>
</feature>
<sequence length="241" mass="23357">MAVPAALVAVAAVVFASGTAMLAGAQGGTPAGPPLAAPLAGPPPAGPARADRAMPVDPSASVSVSGSGFGSGMASPPMASPSMATPSAAASPFASGAVWTTVNCAEVRIRVGGGAPPTDAGGPLVPAGATTVTRCETPLATGRPGRSATAVAAPKVLTTGVDQLAAVLNALPAVPADQACLPITLPVQLSLVFTLPEQQPLVVIVDPTCSALIAGDRARSYTALNPLPVFDSLYAAQPTSP</sequence>
<name>A0A919PIY6_9ACTN</name>
<dbReference type="Proteomes" id="UP000660611">
    <property type="component" value="Unassembled WGS sequence"/>
</dbReference>
<feature type="signal peptide" evidence="2">
    <location>
        <begin position="1"/>
        <end position="22"/>
    </location>
</feature>
<dbReference type="AlphaFoldDB" id="A0A919PIY6"/>
<gene>
    <name evidence="3" type="ORF">Dsi01nite_028150</name>
</gene>
<keyword evidence="4" id="KW-1185">Reference proteome</keyword>
<evidence type="ECO:0000313" key="4">
    <source>
        <dbReference type="Proteomes" id="UP000660611"/>
    </source>
</evidence>
<feature type="region of interest" description="Disordered" evidence="1">
    <location>
        <begin position="33"/>
        <end position="76"/>
    </location>
</feature>
<organism evidence="3 4">
    <name type="scientific">Dactylosporangium siamense</name>
    <dbReference type="NCBI Taxonomy" id="685454"/>
    <lineage>
        <taxon>Bacteria</taxon>
        <taxon>Bacillati</taxon>
        <taxon>Actinomycetota</taxon>
        <taxon>Actinomycetes</taxon>
        <taxon>Micromonosporales</taxon>
        <taxon>Micromonosporaceae</taxon>
        <taxon>Dactylosporangium</taxon>
    </lineage>
</organism>
<evidence type="ECO:0000313" key="3">
    <source>
        <dbReference type="EMBL" id="GIG44774.1"/>
    </source>
</evidence>